<keyword evidence="4" id="KW-1185">Reference proteome</keyword>
<feature type="region of interest" description="Disordered" evidence="1">
    <location>
        <begin position="62"/>
        <end position="83"/>
    </location>
</feature>
<evidence type="ECO:0000313" key="4">
    <source>
        <dbReference type="Proteomes" id="UP000295252"/>
    </source>
</evidence>
<proteinExistence type="predicted"/>
<dbReference type="EMBL" id="HG739154">
    <property type="protein sequence ID" value="CDP12773.1"/>
    <property type="molecule type" value="Genomic_DNA"/>
</dbReference>
<feature type="chain" id="PRO_5005158267" evidence="2">
    <location>
        <begin position="19"/>
        <end position="83"/>
    </location>
</feature>
<reference evidence="4" key="1">
    <citation type="journal article" date="2014" name="Science">
        <title>The coffee genome provides insight into the convergent evolution of caffeine biosynthesis.</title>
        <authorList>
            <person name="Denoeud F."/>
            <person name="Carretero-Paulet L."/>
            <person name="Dereeper A."/>
            <person name="Droc G."/>
            <person name="Guyot R."/>
            <person name="Pietrella M."/>
            <person name="Zheng C."/>
            <person name="Alberti A."/>
            <person name="Anthony F."/>
            <person name="Aprea G."/>
            <person name="Aury J.M."/>
            <person name="Bento P."/>
            <person name="Bernard M."/>
            <person name="Bocs S."/>
            <person name="Campa C."/>
            <person name="Cenci A."/>
            <person name="Combes M.C."/>
            <person name="Crouzillat D."/>
            <person name="Da Silva C."/>
            <person name="Daddiego L."/>
            <person name="De Bellis F."/>
            <person name="Dussert S."/>
            <person name="Garsmeur O."/>
            <person name="Gayraud T."/>
            <person name="Guignon V."/>
            <person name="Jahn K."/>
            <person name="Jamilloux V."/>
            <person name="Joet T."/>
            <person name="Labadie K."/>
            <person name="Lan T."/>
            <person name="Leclercq J."/>
            <person name="Lepelley M."/>
            <person name="Leroy T."/>
            <person name="Li L.T."/>
            <person name="Librado P."/>
            <person name="Lopez L."/>
            <person name="Munoz A."/>
            <person name="Noel B."/>
            <person name="Pallavicini A."/>
            <person name="Perrotta G."/>
            <person name="Poncet V."/>
            <person name="Pot D."/>
            <person name="Priyono X."/>
            <person name="Rigoreau M."/>
            <person name="Rouard M."/>
            <person name="Rozas J."/>
            <person name="Tranchant-Dubreuil C."/>
            <person name="VanBuren R."/>
            <person name="Zhang Q."/>
            <person name="Andrade A.C."/>
            <person name="Argout X."/>
            <person name="Bertrand B."/>
            <person name="de Kochko A."/>
            <person name="Graziosi G."/>
            <person name="Henry R.J."/>
            <person name="Jayarama X."/>
            <person name="Ming R."/>
            <person name="Nagai C."/>
            <person name="Rounsley S."/>
            <person name="Sankoff D."/>
            <person name="Giuliano G."/>
            <person name="Albert V.A."/>
            <person name="Wincker P."/>
            <person name="Lashermes P."/>
        </authorList>
    </citation>
    <scope>NUCLEOTIDE SEQUENCE [LARGE SCALE GENOMIC DNA]</scope>
    <source>
        <strain evidence="4">cv. DH200-94</strain>
    </source>
</reference>
<accession>A0A068UYS5</accession>
<evidence type="ECO:0000313" key="3">
    <source>
        <dbReference type="EMBL" id="CDP12773.1"/>
    </source>
</evidence>
<dbReference type="InParanoid" id="A0A068UYS5"/>
<name>A0A068UYS5_COFCA</name>
<keyword evidence="2" id="KW-0732">Signal</keyword>
<organism evidence="3 4">
    <name type="scientific">Coffea canephora</name>
    <name type="common">Robusta coffee</name>
    <dbReference type="NCBI Taxonomy" id="49390"/>
    <lineage>
        <taxon>Eukaryota</taxon>
        <taxon>Viridiplantae</taxon>
        <taxon>Streptophyta</taxon>
        <taxon>Embryophyta</taxon>
        <taxon>Tracheophyta</taxon>
        <taxon>Spermatophyta</taxon>
        <taxon>Magnoliopsida</taxon>
        <taxon>eudicotyledons</taxon>
        <taxon>Gunneridae</taxon>
        <taxon>Pentapetalae</taxon>
        <taxon>asterids</taxon>
        <taxon>lamiids</taxon>
        <taxon>Gentianales</taxon>
        <taxon>Rubiaceae</taxon>
        <taxon>Ixoroideae</taxon>
        <taxon>Gardenieae complex</taxon>
        <taxon>Bertiereae - Coffeeae clade</taxon>
        <taxon>Coffeeae</taxon>
        <taxon>Coffea</taxon>
    </lineage>
</organism>
<gene>
    <name evidence="3" type="ORF">GSCOC_T00037418001</name>
</gene>
<dbReference type="AlphaFoldDB" id="A0A068UYS5"/>
<dbReference type="Gramene" id="CDP12773">
    <property type="protein sequence ID" value="CDP12773"/>
    <property type="gene ID" value="GSCOC_T00037418001"/>
</dbReference>
<evidence type="ECO:0000256" key="1">
    <source>
        <dbReference type="SAM" id="MobiDB-lite"/>
    </source>
</evidence>
<dbReference type="Proteomes" id="UP000295252">
    <property type="component" value="Chromosome VI"/>
</dbReference>
<evidence type="ECO:0000256" key="2">
    <source>
        <dbReference type="SAM" id="SignalP"/>
    </source>
</evidence>
<feature type="signal peptide" evidence="2">
    <location>
        <begin position="1"/>
        <end position="18"/>
    </location>
</feature>
<protein>
    <submittedName>
        <fullName evidence="3">Uncharacterized protein</fullName>
    </submittedName>
</protein>
<sequence>MIWEMGFVSPFFKPAVQLLLLQTLDFMVQRLRVTHMSLYFKGGKLRAGGKLLGKVPFGDDVFGGSRRTTPPTLPAADHSKLLP</sequence>